<accession>A0A8H4LJH9</accession>
<name>A0A8H4LJH9_9HYPO</name>
<feature type="compositionally biased region" description="Polar residues" evidence="1">
    <location>
        <begin position="14"/>
        <end position="24"/>
    </location>
</feature>
<protein>
    <submittedName>
        <fullName evidence="2">Uncharacterized protein</fullName>
    </submittedName>
</protein>
<evidence type="ECO:0000256" key="1">
    <source>
        <dbReference type="SAM" id="MobiDB-lite"/>
    </source>
</evidence>
<dbReference type="OrthoDB" id="58379at2759"/>
<dbReference type="EMBL" id="JAADYS010000368">
    <property type="protein sequence ID" value="KAF4470306.1"/>
    <property type="molecule type" value="Genomic_DNA"/>
</dbReference>
<evidence type="ECO:0000313" key="2">
    <source>
        <dbReference type="EMBL" id="KAF4470306.1"/>
    </source>
</evidence>
<evidence type="ECO:0000313" key="3">
    <source>
        <dbReference type="Proteomes" id="UP000554235"/>
    </source>
</evidence>
<comment type="caution">
    <text evidence="2">The sequence shown here is derived from an EMBL/GenBank/DDBJ whole genome shotgun (WGS) entry which is preliminary data.</text>
</comment>
<gene>
    <name evidence="2" type="ORF">FALBO_2786</name>
</gene>
<sequence>MEKSRSAFVAESVSGPSNAPPTFQESFQDTPLGFKSRFACIAFARPDRIRLINFTEIEIGAIYEVVKAHWPQGINNVRPFTESREIKLNGYPWSYDTNGNDDVRRLTLRIIEHLYNIGWVLQASVDVTKNTSSRDSLVFRKQDPIPPPCEWISISFDRGDKLKILGELPKDLADAVITTFITDIQKHEAEPARLKIKFKGWPWHPNDGDMVATNLKILTLLETLERYGFTLYATTSARYGDDWSEANVLICQKQLDWTPGAPIWHR</sequence>
<dbReference type="PANTHER" id="PTHR38696">
    <property type="entry name" value="MEDIATOR OF RNA POLYMERASE II TRANSCRIPTION SUBUNIT 13"/>
    <property type="match status" value="1"/>
</dbReference>
<organism evidence="2 3">
    <name type="scientific">Fusarium albosuccineum</name>
    <dbReference type="NCBI Taxonomy" id="1237068"/>
    <lineage>
        <taxon>Eukaryota</taxon>
        <taxon>Fungi</taxon>
        <taxon>Dikarya</taxon>
        <taxon>Ascomycota</taxon>
        <taxon>Pezizomycotina</taxon>
        <taxon>Sordariomycetes</taxon>
        <taxon>Hypocreomycetidae</taxon>
        <taxon>Hypocreales</taxon>
        <taxon>Nectriaceae</taxon>
        <taxon>Fusarium</taxon>
        <taxon>Fusarium decemcellulare species complex</taxon>
    </lineage>
</organism>
<reference evidence="2 3" key="1">
    <citation type="submission" date="2020-01" db="EMBL/GenBank/DDBJ databases">
        <title>Identification and distribution of gene clusters putatively required for synthesis of sphingolipid metabolism inhibitors in phylogenetically diverse species of the filamentous fungus Fusarium.</title>
        <authorList>
            <person name="Kim H.-S."/>
            <person name="Busman M."/>
            <person name="Brown D.W."/>
            <person name="Divon H."/>
            <person name="Uhlig S."/>
            <person name="Proctor R.H."/>
        </authorList>
    </citation>
    <scope>NUCLEOTIDE SEQUENCE [LARGE SCALE GENOMIC DNA]</scope>
    <source>
        <strain evidence="2 3">NRRL 20459</strain>
    </source>
</reference>
<proteinExistence type="predicted"/>
<feature type="region of interest" description="Disordered" evidence="1">
    <location>
        <begin position="1"/>
        <end position="24"/>
    </location>
</feature>
<dbReference type="AlphaFoldDB" id="A0A8H4LJH9"/>
<dbReference type="Proteomes" id="UP000554235">
    <property type="component" value="Unassembled WGS sequence"/>
</dbReference>
<dbReference type="PANTHER" id="PTHR38696:SF1">
    <property type="entry name" value="MEDIATOR OF RNA POLYMERASE II TRANSCRIPTION SUBUNIT 13"/>
    <property type="match status" value="1"/>
</dbReference>
<keyword evidence="3" id="KW-1185">Reference proteome</keyword>